<evidence type="ECO:0000259" key="11">
    <source>
        <dbReference type="PROSITE" id="PS50157"/>
    </source>
</evidence>
<dbReference type="AlphaFoldDB" id="A0A9W8HYT3"/>
<dbReference type="Gene3D" id="3.30.160.60">
    <property type="entry name" value="Classic Zinc Finger"/>
    <property type="match status" value="1"/>
</dbReference>
<dbReference type="PROSITE" id="PS50157">
    <property type="entry name" value="ZINC_FINGER_C2H2_2"/>
    <property type="match status" value="1"/>
</dbReference>
<dbReference type="GO" id="GO:0005737">
    <property type="term" value="C:cytoplasm"/>
    <property type="evidence" value="ECO:0007669"/>
    <property type="project" value="TreeGrafter"/>
</dbReference>
<dbReference type="Proteomes" id="UP001140094">
    <property type="component" value="Unassembled WGS sequence"/>
</dbReference>
<evidence type="ECO:0000256" key="2">
    <source>
        <dbReference type="ARBA" id="ARBA00022723"/>
    </source>
</evidence>
<evidence type="ECO:0000256" key="5">
    <source>
        <dbReference type="ARBA" id="ARBA00022833"/>
    </source>
</evidence>
<feature type="region of interest" description="Disordered" evidence="10">
    <location>
        <begin position="1"/>
        <end position="66"/>
    </location>
</feature>
<gene>
    <name evidence="12" type="ORF">H4R20_001650</name>
</gene>
<keyword evidence="7" id="KW-0804">Transcription</keyword>
<comment type="caution">
    <text evidence="12">The sequence shown here is derived from an EMBL/GenBank/DDBJ whole genome shotgun (WGS) entry which is preliminary data.</text>
</comment>
<proteinExistence type="predicted"/>
<keyword evidence="4 9" id="KW-0863">Zinc-finger</keyword>
<reference evidence="12" key="1">
    <citation type="submission" date="2022-07" db="EMBL/GenBank/DDBJ databases">
        <title>Phylogenomic reconstructions and comparative analyses of Kickxellomycotina fungi.</title>
        <authorList>
            <person name="Reynolds N.K."/>
            <person name="Stajich J.E."/>
            <person name="Barry K."/>
            <person name="Grigoriev I.V."/>
            <person name="Crous P."/>
            <person name="Smith M.E."/>
        </authorList>
    </citation>
    <scope>NUCLEOTIDE SEQUENCE</scope>
    <source>
        <strain evidence="12">NRRL 1565</strain>
    </source>
</reference>
<dbReference type="OrthoDB" id="654211at2759"/>
<feature type="compositionally biased region" description="Polar residues" evidence="10">
    <location>
        <begin position="566"/>
        <end position="586"/>
    </location>
</feature>
<accession>A0A9W8HYT3</accession>
<evidence type="ECO:0000256" key="3">
    <source>
        <dbReference type="ARBA" id="ARBA00022737"/>
    </source>
</evidence>
<dbReference type="PANTHER" id="PTHR47428:SF1">
    <property type="entry name" value="REGULATORY PROTEIN MIG1-RELATED"/>
    <property type="match status" value="1"/>
</dbReference>
<dbReference type="FunFam" id="3.30.160.60:FF:000446">
    <property type="entry name" value="Zinc finger protein"/>
    <property type="match status" value="1"/>
</dbReference>
<organism evidence="12 13">
    <name type="scientific">Coemansia guatemalensis</name>
    <dbReference type="NCBI Taxonomy" id="2761395"/>
    <lineage>
        <taxon>Eukaryota</taxon>
        <taxon>Fungi</taxon>
        <taxon>Fungi incertae sedis</taxon>
        <taxon>Zoopagomycota</taxon>
        <taxon>Kickxellomycotina</taxon>
        <taxon>Kickxellomycetes</taxon>
        <taxon>Kickxellales</taxon>
        <taxon>Kickxellaceae</taxon>
        <taxon>Coemansia</taxon>
    </lineage>
</organism>
<keyword evidence="3" id="KW-0677">Repeat</keyword>
<dbReference type="GO" id="GO:0000978">
    <property type="term" value="F:RNA polymerase II cis-regulatory region sequence-specific DNA binding"/>
    <property type="evidence" value="ECO:0007669"/>
    <property type="project" value="TreeGrafter"/>
</dbReference>
<evidence type="ECO:0000256" key="1">
    <source>
        <dbReference type="ARBA" id="ARBA00004123"/>
    </source>
</evidence>
<evidence type="ECO:0000256" key="10">
    <source>
        <dbReference type="SAM" id="MobiDB-lite"/>
    </source>
</evidence>
<keyword evidence="5" id="KW-0862">Zinc</keyword>
<name>A0A9W8HYT3_9FUNG</name>
<keyword evidence="2" id="KW-0479">Metal-binding</keyword>
<evidence type="ECO:0000256" key="6">
    <source>
        <dbReference type="ARBA" id="ARBA00023015"/>
    </source>
</evidence>
<dbReference type="GO" id="GO:0008270">
    <property type="term" value="F:zinc ion binding"/>
    <property type="evidence" value="ECO:0007669"/>
    <property type="project" value="UniProtKB-KW"/>
</dbReference>
<evidence type="ECO:0000313" key="13">
    <source>
        <dbReference type="Proteomes" id="UP001140094"/>
    </source>
</evidence>
<feature type="region of interest" description="Disordered" evidence="10">
    <location>
        <begin position="199"/>
        <end position="227"/>
    </location>
</feature>
<evidence type="ECO:0000256" key="4">
    <source>
        <dbReference type="ARBA" id="ARBA00022771"/>
    </source>
</evidence>
<dbReference type="GO" id="GO:0000433">
    <property type="term" value="P:carbon catabolite repression of transcription from RNA polymerase II promoter by glucose"/>
    <property type="evidence" value="ECO:0007669"/>
    <property type="project" value="TreeGrafter"/>
</dbReference>
<dbReference type="PANTHER" id="PTHR47428">
    <property type="entry name" value="REGULATORY PROTEIN MIG1-RELATED"/>
    <property type="match status" value="1"/>
</dbReference>
<feature type="region of interest" description="Disordered" evidence="10">
    <location>
        <begin position="554"/>
        <end position="589"/>
    </location>
</feature>
<keyword evidence="6" id="KW-0805">Transcription regulation</keyword>
<evidence type="ECO:0000256" key="8">
    <source>
        <dbReference type="ARBA" id="ARBA00023242"/>
    </source>
</evidence>
<dbReference type="InterPro" id="IPR013087">
    <property type="entry name" value="Znf_C2H2_type"/>
</dbReference>
<evidence type="ECO:0000313" key="12">
    <source>
        <dbReference type="EMBL" id="KAJ2806538.1"/>
    </source>
</evidence>
<comment type="subcellular location">
    <subcellularLocation>
        <location evidence="1">Nucleus</location>
    </subcellularLocation>
</comment>
<dbReference type="GO" id="GO:0005634">
    <property type="term" value="C:nucleus"/>
    <property type="evidence" value="ECO:0007669"/>
    <property type="project" value="UniProtKB-SubCell"/>
</dbReference>
<dbReference type="InterPro" id="IPR051007">
    <property type="entry name" value="creA/MIG_C2H2-ZnF"/>
</dbReference>
<dbReference type="EMBL" id="JANBUO010000181">
    <property type="protein sequence ID" value="KAJ2806538.1"/>
    <property type="molecule type" value="Genomic_DNA"/>
</dbReference>
<evidence type="ECO:0000256" key="9">
    <source>
        <dbReference type="PROSITE-ProRule" id="PRU00042"/>
    </source>
</evidence>
<keyword evidence="8" id="KW-0539">Nucleus</keyword>
<feature type="compositionally biased region" description="Basic and acidic residues" evidence="10">
    <location>
        <begin position="1"/>
        <end position="17"/>
    </location>
</feature>
<protein>
    <recommendedName>
        <fullName evidence="11">C2H2-type domain-containing protein</fullName>
    </recommendedName>
</protein>
<feature type="domain" description="C2H2-type" evidence="11">
    <location>
        <begin position="5"/>
        <end position="27"/>
    </location>
</feature>
<evidence type="ECO:0000256" key="7">
    <source>
        <dbReference type="ARBA" id="ARBA00023163"/>
    </source>
</evidence>
<keyword evidence="13" id="KW-1185">Reference proteome</keyword>
<sequence length="600" mass="63287">MHPGCEKRFSRSDELTRHMRIHKGTPAQRREARSVKKRAVRGAGASSSAEPKSANRGARRKTLNHESFPSFATLNSAFSETPAESGVQFPTVAARSYAPNSSFDTMAAAADGGQHINLASIASMGGQSLMSQLSQSSPYYGAVQSLNRLMYPASSTTGFANYQNQRNPLTTTTTASASSYTHALDTLLNGTAISGRMDDLTSGMSSNNSSLGASSLRAANGKSENTRSYGKNYALGCPTASMTSSATASWGIGSNDILGQGRDSLYPMVLPLGGAPSDYLQRAGQHFAQRVQPDCFQQQDHVGHQIAHGGTCGSANPSSYSGGSGIMRADLDRNHGSTIAANSDSVEDTSYLSRMHDICFPFQVGQADSSHFQPQKANQQDSAIALLSGNGTLPATSPPEQGSLLSYESRDAPTYNVEAISGSTIVNNAIFNLTSWQDVPQSGSNSPALKDTMDSVFQDKDLSNPSQAAARVNNDEDADSAAVIAQAETHEPDYSAHSISAQSFLECSEPVAPEALAENDNAVLDSGLRRMDSVDMGDAPKTHYYAPHAPNLAEPFVSPASRESSHLQTPLQTSDSSADSGCQNAGNHVLPPISTLLNGV</sequence>
<feature type="compositionally biased region" description="Low complexity" evidence="10">
    <location>
        <begin position="200"/>
        <end position="221"/>
    </location>
</feature>